<sequence>LSCPVTGKPEPTVEWFKDGELLAPHNITSKIRTGQLEGNDLKISRVQVGNSGRFTCEAKNKAGMTEQDILLYVMTPPKIEREGVPSEIGAKARTALTINCPAYGRPMPTVTWLKAGRPFDYTPNVYLSANGMKLHFLDLKQVSGIYFHILNYFLPVINLRSVYSSAHRF</sequence>
<keyword evidence="1" id="KW-0732">Signal</keyword>
<evidence type="ECO:0000256" key="3">
    <source>
        <dbReference type="ARBA" id="ARBA00023319"/>
    </source>
</evidence>
<dbReference type="PANTHER" id="PTHR45080">
    <property type="entry name" value="CONTACTIN 5"/>
    <property type="match status" value="1"/>
</dbReference>
<keyword evidence="3" id="KW-0393">Immunoglobulin domain</keyword>
<dbReference type="PANTHER" id="PTHR45080:SF8">
    <property type="entry name" value="IG-LIKE DOMAIN-CONTAINING PROTEIN"/>
    <property type="match status" value="1"/>
</dbReference>
<organism evidence="5">
    <name type="scientific">Gongylonema pulchrum</name>
    <dbReference type="NCBI Taxonomy" id="637853"/>
    <lineage>
        <taxon>Eukaryota</taxon>
        <taxon>Metazoa</taxon>
        <taxon>Ecdysozoa</taxon>
        <taxon>Nematoda</taxon>
        <taxon>Chromadorea</taxon>
        <taxon>Rhabditida</taxon>
        <taxon>Spirurina</taxon>
        <taxon>Spiruromorpha</taxon>
        <taxon>Spiruroidea</taxon>
        <taxon>Gongylonematidae</taxon>
        <taxon>Gongylonema</taxon>
    </lineage>
</organism>
<evidence type="ECO:0000313" key="5">
    <source>
        <dbReference type="WBParaSite" id="GPUH_0000397101-mRNA-1"/>
    </source>
</evidence>
<evidence type="ECO:0000256" key="2">
    <source>
        <dbReference type="ARBA" id="ARBA00023157"/>
    </source>
</evidence>
<dbReference type="InterPro" id="IPR013098">
    <property type="entry name" value="Ig_I-set"/>
</dbReference>
<dbReference type="Pfam" id="PF07679">
    <property type="entry name" value="I-set"/>
    <property type="match status" value="1"/>
</dbReference>
<dbReference type="PROSITE" id="PS50835">
    <property type="entry name" value="IG_LIKE"/>
    <property type="match status" value="2"/>
</dbReference>
<dbReference type="InterPro" id="IPR007110">
    <property type="entry name" value="Ig-like_dom"/>
</dbReference>
<dbReference type="CDD" id="cd00096">
    <property type="entry name" value="Ig"/>
    <property type="match status" value="1"/>
</dbReference>
<dbReference type="GO" id="GO:0005886">
    <property type="term" value="C:plasma membrane"/>
    <property type="evidence" value="ECO:0007669"/>
    <property type="project" value="TreeGrafter"/>
</dbReference>
<dbReference type="Gene3D" id="2.60.40.10">
    <property type="entry name" value="Immunoglobulins"/>
    <property type="match status" value="2"/>
</dbReference>
<feature type="domain" description="Ig-like" evidence="4">
    <location>
        <begin position="1"/>
        <end position="72"/>
    </location>
</feature>
<dbReference type="InterPro" id="IPR003598">
    <property type="entry name" value="Ig_sub2"/>
</dbReference>
<protein>
    <submittedName>
        <fullName evidence="5">Ig-like domain-containing protein</fullName>
    </submittedName>
</protein>
<dbReference type="InterPro" id="IPR036179">
    <property type="entry name" value="Ig-like_dom_sf"/>
</dbReference>
<dbReference type="InterPro" id="IPR013783">
    <property type="entry name" value="Ig-like_fold"/>
</dbReference>
<reference evidence="5" key="1">
    <citation type="submission" date="2016-06" db="UniProtKB">
        <authorList>
            <consortium name="WormBaseParasite"/>
        </authorList>
    </citation>
    <scope>IDENTIFICATION</scope>
</reference>
<dbReference type="AlphaFoldDB" id="A0A183D5H3"/>
<evidence type="ECO:0000256" key="1">
    <source>
        <dbReference type="ARBA" id="ARBA00022729"/>
    </source>
</evidence>
<dbReference type="SUPFAM" id="SSF48726">
    <property type="entry name" value="Immunoglobulin"/>
    <property type="match status" value="2"/>
</dbReference>
<name>A0A183D5H3_9BILA</name>
<feature type="domain" description="Ig-like" evidence="4">
    <location>
        <begin position="77"/>
        <end position="116"/>
    </location>
</feature>
<evidence type="ECO:0000259" key="4">
    <source>
        <dbReference type="PROSITE" id="PS50835"/>
    </source>
</evidence>
<dbReference type="GO" id="GO:0007156">
    <property type="term" value="P:homophilic cell adhesion via plasma membrane adhesion molecules"/>
    <property type="evidence" value="ECO:0007669"/>
    <property type="project" value="TreeGrafter"/>
</dbReference>
<dbReference type="WBParaSite" id="GPUH_0000397101-mRNA-1">
    <property type="protein sequence ID" value="GPUH_0000397101-mRNA-1"/>
    <property type="gene ID" value="GPUH_0000397101"/>
</dbReference>
<proteinExistence type="predicted"/>
<accession>A0A183D5H3</accession>
<dbReference type="SMART" id="SM00408">
    <property type="entry name" value="IGc2"/>
    <property type="match status" value="1"/>
</dbReference>
<dbReference type="InterPro" id="IPR050958">
    <property type="entry name" value="Cell_Adh-Cytoskel_Orgn"/>
</dbReference>
<keyword evidence="2" id="KW-1015">Disulfide bond</keyword>